<dbReference type="AlphaFoldDB" id="A0A2N5TFF3"/>
<accession>A0A2N5TFF3</accession>
<proteinExistence type="predicted"/>
<name>A0A2N5TFF3_9BASI</name>
<organism evidence="2 3">
    <name type="scientific">Puccinia coronata f. sp. avenae</name>
    <dbReference type="NCBI Taxonomy" id="200324"/>
    <lineage>
        <taxon>Eukaryota</taxon>
        <taxon>Fungi</taxon>
        <taxon>Dikarya</taxon>
        <taxon>Basidiomycota</taxon>
        <taxon>Pucciniomycotina</taxon>
        <taxon>Pucciniomycetes</taxon>
        <taxon>Pucciniales</taxon>
        <taxon>Pucciniaceae</taxon>
        <taxon>Puccinia</taxon>
    </lineage>
</organism>
<evidence type="ECO:0000256" key="1">
    <source>
        <dbReference type="SAM" id="SignalP"/>
    </source>
</evidence>
<gene>
    <name evidence="2" type="ORF">PCASD_10499</name>
</gene>
<evidence type="ECO:0000313" key="2">
    <source>
        <dbReference type="EMBL" id="PLW24247.1"/>
    </source>
</evidence>
<feature type="signal peptide" evidence="1">
    <location>
        <begin position="1"/>
        <end position="22"/>
    </location>
</feature>
<evidence type="ECO:0000313" key="3">
    <source>
        <dbReference type="Proteomes" id="UP000235392"/>
    </source>
</evidence>
<dbReference type="Proteomes" id="UP000235392">
    <property type="component" value="Unassembled WGS sequence"/>
</dbReference>
<comment type="caution">
    <text evidence="2">The sequence shown here is derived from an EMBL/GenBank/DDBJ whole genome shotgun (WGS) entry which is preliminary data.</text>
</comment>
<dbReference type="EMBL" id="PGCI01000613">
    <property type="protein sequence ID" value="PLW24247.1"/>
    <property type="molecule type" value="Genomic_DNA"/>
</dbReference>
<keyword evidence="1" id="KW-0732">Signal</keyword>
<reference evidence="2 3" key="1">
    <citation type="submission" date="2017-11" db="EMBL/GenBank/DDBJ databases">
        <title>De novo assembly and phasing of dikaryotic genomes from two isolates of Puccinia coronata f. sp. avenae, the causal agent of oat crown rust.</title>
        <authorList>
            <person name="Miller M.E."/>
            <person name="Zhang Y."/>
            <person name="Omidvar V."/>
            <person name="Sperschneider J."/>
            <person name="Schwessinger B."/>
            <person name="Raley C."/>
            <person name="Palmer J.M."/>
            <person name="Garnica D."/>
            <person name="Upadhyaya N."/>
            <person name="Rathjen J."/>
            <person name="Taylor J.M."/>
            <person name="Park R.F."/>
            <person name="Dodds P.N."/>
            <person name="Hirsch C.D."/>
            <person name="Kianian S.F."/>
            <person name="Figueroa M."/>
        </authorList>
    </citation>
    <scope>NUCLEOTIDE SEQUENCE [LARGE SCALE GENOMIC DNA]</scope>
    <source>
        <strain evidence="2">12SD80</strain>
    </source>
</reference>
<sequence>MNLKAFLVGLLAFGLLISPISSIETSAQGRPVVAVEEWKAWEEGKPSQEEFRTVAAPFNQGGEYDFYRVATSLPPASWYKLVPACRGVIPRQAGTGLHLLAKE</sequence>
<protein>
    <submittedName>
        <fullName evidence="2">Uncharacterized protein</fullName>
    </submittedName>
</protein>
<feature type="chain" id="PRO_5014704534" evidence="1">
    <location>
        <begin position="23"/>
        <end position="103"/>
    </location>
</feature>